<accession>A0ACB7T0D6</accession>
<evidence type="ECO:0000313" key="2">
    <source>
        <dbReference type="Proteomes" id="UP000821845"/>
    </source>
</evidence>
<comment type="caution">
    <text evidence="1">The sequence shown here is derived from an EMBL/GenBank/DDBJ whole genome shotgun (WGS) entry which is preliminary data.</text>
</comment>
<gene>
    <name evidence="1" type="ORF">HPB50_013820</name>
</gene>
<evidence type="ECO:0000313" key="1">
    <source>
        <dbReference type="EMBL" id="KAH6938857.1"/>
    </source>
</evidence>
<dbReference type="Proteomes" id="UP000821845">
    <property type="component" value="Chromosome 2"/>
</dbReference>
<protein>
    <submittedName>
        <fullName evidence="1">Uncharacterized protein</fullName>
    </submittedName>
</protein>
<proteinExistence type="predicted"/>
<reference evidence="1" key="1">
    <citation type="submission" date="2020-05" db="EMBL/GenBank/DDBJ databases">
        <title>Large-scale comparative analyses of tick genomes elucidate their genetic diversity and vector capacities.</title>
        <authorList>
            <person name="Jia N."/>
            <person name="Wang J."/>
            <person name="Shi W."/>
            <person name="Du L."/>
            <person name="Sun Y."/>
            <person name="Zhan W."/>
            <person name="Jiang J."/>
            <person name="Wang Q."/>
            <person name="Zhang B."/>
            <person name="Ji P."/>
            <person name="Sakyi L.B."/>
            <person name="Cui X."/>
            <person name="Yuan T."/>
            <person name="Jiang B."/>
            <person name="Yang W."/>
            <person name="Lam T.T.-Y."/>
            <person name="Chang Q."/>
            <person name="Ding S."/>
            <person name="Wang X."/>
            <person name="Zhu J."/>
            <person name="Ruan X."/>
            <person name="Zhao L."/>
            <person name="Wei J."/>
            <person name="Que T."/>
            <person name="Du C."/>
            <person name="Cheng J."/>
            <person name="Dai P."/>
            <person name="Han X."/>
            <person name="Huang E."/>
            <person name="Gao Y."/>
            <person name="Liu J."/>
            <person name="Shao H."/>
            <person name="Ye R."/>
            <person name="Li L."/>
            <person name="Wei W."/>
            <person name="Wang X."/>
            <person name="Wang C."/>
            <person name="Yang T."/>
            <person name="Huo Q."/>
            <person name="Li W."/>
            <person name="Guo W."/>
            <person name="Chen H."/>
            <person name="Zhou L."/>
            <person name="Ni X."/>
            <person name="Tian J."/>
            <person name="Zhou Y."/>
            <person name="Sheng Y."/>
            <person name="Liu T."/>
            <person name="Pan Y."/>
            <person name="Xia L."/>
            <person name="Li J."/>
            <person name="Zhao F."/>
            <person name="Cao W."/>
        </authorList>
    </citation>
    <scope>NUCLEOTIDE SEQUENCE</scope>
    <source>
        <strain evidence="1">Hyas-2018</strain>
    </source>
</reference>
<organism evidence="1 2">
    <name type="scientific">Hyalomma asiaticum</name>
    <name type="common">Tick</name>
    <dbReference type="NCBI Taxonomy" id="266040"/>
    <lineage>
        <taxon>Eukaryota</taxon>
        <taxon>Metazoa</taxon>
        <taxon>Ecdysozoa</taxon>
        <taxon>Arthropoda</taxon>
        <taxon>Chelicerata</taxon>
        <taxon>Arachnida</taxon>
        <taxon>Acari</taxon>
        <taxon>Parasitiformes</taxon>
        <taxon>Ixodida</taxon>
        <taxon>Ixodoidea</taxon>
        <taxon>Ixodidae</taxon>
        <taxon>Hyalomminae</taxon>
        <taxon>Hyalomma</taxon>
    </lineage>
</organism>
<keyword evidence="2" id="KW-1185">Reference proteome</keyword>
<sequence>MEDELPVAWYGVEKRGGEGLPVHTCEALPAPAVHSCASKIGQATWLDRATPRTTLSTAPGPRYLDTLSRFPVTSATSTSTCSHVIPPLNSEQRKDPRVITVLDLLPRAISTPRSLRRLAQRFADRDGPRLRPHVTSEICTASPTFWRGTYYGLVHKYVRSCIATMTDNYSHDERKWFWASGRRIASHPANTVATSIQ</sequence>
<dbReference type="EMBL" id="CM023482">
    <property type="protein sequence ID" value="KAH6938857.1"/>
    <property type="molecule type" value="Genomic_DNA"/>
</dbReference>
<name>A0ACB7T0D6_HYAAI</name>